<keyword evidence="2" id="KW-0472">Membrane</keyword>
<dbReference type="EMBL" id="BAAARN010000001">
    <property type="protein sequence ID" value="GAA2735618.1"/>
    <property type="molecule type" value="Genomic_DNA"/>
</dbReference>
<organism evidence="3 4">
    <name type="scientific">Pedococcus aerophilus</name>
    <dbReference type="NCBI Taxonomy" id="436356"/>
    <lineage>
        <taxon>Bacteria</taxon>
        <taxon>Bacillati</taxon>
        <taxon>Actinomycetota</taxon>
        <taxon>Actinomycetes</taxon>
        <taxon>Micrococcales</taxon>
        <taxon>Intrasporangiaceae</taxon>
        <taxon>Pedococcus</taxon>
    </lineage>
</organism>
<keyword evidence="2" id="KW-0812">Transmembrane</keyword>
<evidence type="ECO:0000313" key="3">
    <source>
        <dbReference type="EMBL" id="GAA2735618.1"/>
    </source>
</evidence>
<comment type="caution">
    <text evidence="3">The sequence shown here is derived from an EMBL/GenBank/DDBJ whole genome shotgun (WGS) entry which is preliminary data.</text>
</comment>
<feature type="region of interest" description="Disordered" evidence="1">
    <location>
        <begin position="80"/>
        <end position="104"/>
    </location>
</feature>
<evidence type="ECO:0000313" key="4">
    <source>
        <dbReference type="Proteomes" id="UP001501326"/>
    </source>
</evidence>
<feature type="region of interest" description="Disordered" evidence="1">
    <location>
        <begin position="116"/>
        <end position="152"/>
    </location>
</feature>
<dbReference type="RefSeq" id="WP_344192365.1">
    <property type="nucleotide sequence ID" value="NZ_BAAARN010000001.1"/>
</dbReference>
<keyword evidence="4" id="KW-1185">Reference proteome</keyword>
<protein>
    <submittedName>
        <fullName evidence="3">Uncharacterized protein</fullName>
    </submittedName>
</protein>
<feature type="transmembrane region" description="Helical" evidence="2">
    <location>
        <begin position="52"/>
        <end position="73"/>
    </location>
</feature>
<feature type="compositionally biased region" description="Low complexity" evidence="1">
    <location>
        <begin position="116"/>
        <end position="129"/>
    </location>
</feature>
<gene>
    <name evidence="3" type="ORF">GCM10009867_18310</name>
</gene>
<evidence type="ECO:0000256" key="1">
    <source>
        <dbReference type="SAM" id="MobiDB-lite"/>
    </source>
</evidence>
<accession>A0ABN3UMB3</accession>
<dbReference type="Proteomes" id="UP001501326">
    <property type="component" value="Unassembled WGS sequence"/>
</dbReference>
<proteinExistence type="predicted"/>
<evidence type="ECO:0000256" key="2">
    <source>
        <dbReference type="SAM" id="Phobius"/>
    </source>
</evidence>
<sequence>MDSTRRPLAVVAAGVTLTVVSGMATLSAGLDASARAGSGPFAVADHDGMAPGGVPALVLLLGLLLIGVGAAMHDGRRLRTAERPTVSTARAPHGSSAPVPAPAAPQVVHVITSLPPRAAAPRATAPPATHARRTSSGARIELVELVGTSRRS</sequence>
<reference evidence="3 4" key="1">
    <citation type="journal article" date="2019" name="Int. J. Syst. Evol. Microbiol.">
        <title>The Global Catalogue of Microorganisms (GCM) 10K type strain sequencing project: providing services to taxonomists for standard genome sequencing and annotation.</title>
        <authorList>
            <consortium name="The Broad Institute Genomics Platform"/>
            <consortium name="The Broad Institute Genome Sequencing Center for Infectious Disease"/>
            <person name="Wu L."/>
            <person name="Ma J."/>
        </authorList>
    </citation>
    <scope>NUCLEOTIDE SEQUENCE [LARGE SCALE GENOMIC DNA]</scope>
    <source>
        <strain evidence="3 4">JCM 16378</strain>
    </source>
</reference>
<keyword evidence="2" id="KW-1133">Transmembrane helix</keyword>
<name>A0ABN3UMB3_9MICO</name>